<evidence type="ECO:0000313" key="4">
    <source>
        <dbReference type="Proteomes" id="UP000214603"/>
    </source>
</evidence>
<comment type="similarity">
    <text evidence="1">Belongs to the UPF0065 (bug) family.</text>
</comment>
<keyword evidence="4" id="KW-1185">Reference proteome</keyword>
<dbReference type="Gene3D" id="3.40.190.10">
    <property type="entry name" value="Periplasmic binding protein-like II"/>
    <property type="match status" value="1"/>
</dbReference>
<dbReference type="PROSITE" id="PS51257">
    <property type="entry name" value="PROKAR_LIPOPROTEIN"/>
    <property type="match status" value="1"/>
</dbReference>
<comment type="caution">
    <text evidence="3">The sequence shown here is derived from an EMBL/GenBank/DDBJ whole genome shotgun (WGS) entry which is preliminary data.</text>
</comment>
<name>A0A225MLC8_9BURK</name>
<organism evidence="3 4">
    <name type="scientific">Candidimonas nitroreducens</name>
    <dbReference type="NCBI Taxonomy" id="683354"/>
    <lineage>
        <taxon>Bacteria</taxon>
        <taxon>Pseudomonadati</taxon>
        <taxon>Pseudomonadota</taxon>
        <taxon>Betaproteobacteria</taxon>
        <taxon>Burkholderiales</taxon>
        <taxon>Alcaligenaceae</taxon>
        <taxon>Candidimonas</taxon>
    </lineage>
</organism>
<dbReference type="AlphaFoldDB" id="A0A225MLC8"/>
<dbReference type="InterPro" id="IPR042100">
    <property type="entry name" value="Bug_dom1"/>
</dbReference>
<dbReference type="InterPro" id="IPR005064">
    <property type="entry name" value="BUG"/>
</dbReference>
<feature type="signal peptide" evidence="2">
    <location>
        <begin position="1"/>
        <end position="23"/>
    </location>
</feature>
<keyword evidence="2" id="KW-0732">Signal</keyword>
<protein>
    <submittedName>
        <fullName evidence="3">ABC transporter substrate-binding protein</fullName>
    </submittedName>
</protein>
<dbReference type="OrthoDB" id="8653475at2"/>
<dbReference type="EMBL" id="NJIH01000004">
    <property type="protein sequence ID" value="OWT61975.1"/>
    <property type="molecule type" value="Genomic_DNA"/>
</dbReference>
<dbReference type="Gene3D" id="3.40.190.150">
    <property type="entry name" value="Bordetella uptake gene, domain 1"/>
    <property type="match status" value="1"/>
</dbReference>
<dbReference type="Proteomes" id="UP000214603">
    <property type="component" value="Unassembled WGS sequence"/>
</dbReference>
<accession>A0A225MLC8</accession>
<evidence type="ECO:0000256" key="1">
    <source>
        <dbReference type="ARBA" id="ARBA00006987"/>
    </source>
</evidence>
<dbReference type="PANTHER" id="PTHR42928">
    <property type="entry name" value="TRICARBOXYLATE-BINDING PROTEIN"/>
    <property type="match status" value="1"/>
</dbReference>
<dbReference type="SUPFAM" id="SSF53850">
    <property type="entry name" value="Periplasmic binding protein-like II"/>
    <property type="match status" value="1"/>
</dbReference>
<dbReference type="PANTHER" id="PTHR42928:SF5">
    <property type="entry name" value="BLR1237 PROTEIN"/>
    <property type="match status" value="1"/>
</dbReference>
<evidence type="ECO:0000313" key="3">
    <source>
        <dbReference type="EMBL" id="OWT61975.1"/>
    </source>
</evidence>
<evidence type="ECO:0000256" key="2">
    <source>
        <dbReference type="SAM" id="SignalP"/>
    </source>
</evidence>
<dbReference type="PIRSF" id="PIRSF017082">
    <property type="entry name" value="YflP"/>
    <property type="match status" value="1"/>
</dbReference>
<dbReference type="RefSeq" id="WP_088603061.1">
    <property type="nucleotide sequence ID" value="NZ_NJIH01000004.1"/>
</dbReference>
<sequence length="324" mass="33820">MKKSLAVLALFGLGIAACAPAVASKPYPNGPISIVVPFAPGGATDTTARLLAKELARDTGYNFIVENKAGAGGGIAASYVARARPDGQTLLFGTTSTNGINTYIYPKLPYDAVKSFAPVGFVAENVVVLLGNASFPANNLTETVELLRKNPGKYAYASPGVGTVHNLAMELLKHSLGLDVRHIPYKGAGPAMVDLVSGTVPLMMGGIAPALPFVKSGKIKVLGVANDRHFNDLPAGIQYFSDVAPKDAVSSWMGLLAPAGTPADRIEVLSAALKKALASKTLQQTLEQQGMHAAYMTPQQFGTLITQGMSFWKSAAQVAGIENH</sequence>
<proteinExistence type="inferred from homology"/>
<dbReference type="Pfam" id="PF03401">
    <property type="entry name" value="TctC"/>
    <property type="match status" value="1"/>
</dbReference>
<reference evidence="4" key="1">
    <citation type="submission" date="2017-06" db="EMBL/GenBank/DDBJ databases">
        <title>Herbaspirillum phytohormonus sp. nov., isolated from the root nodule of Robinia pseudoacacia in lead-zinc mine.</title>
        <authorList>
            <person name="Fan M."/>
            <person name="Lin Y."/>
        </authorList>
    </citation>
    <scope>NUCLEOTIDE SEQUENCE [LARGE SCALE GENOMIC DNA]</scope>
    <source>
        <strain evidence="4">SC-089</strain>
    </source>
</reference>
<feature type="chain" id="PRO_5013008191" evidence="2">
    <location>
        <begin position="24"/>
        <end position="324"/>
    </location>
</feature>
<gene>
    <name evidence="3" type="ORF">CEY11_09170</name>
</gene>